<dbReference type="EMBL" id="CP071060">
    <property type="protein sequence ID" value="QSI77155.1"/>
    <property type="molecule type" value="Genomic_DNA"/>
</dbReference>
<name>A0ABX7M9K8_9RHOO</name>
<reference evidence="1 2" key="1">
    <citation type="submission" date="2021-02" db="EMBL/GenBank/DDBJ databases">
        <title>Niveibacterium changnyeongensis HC41.</title>
        <authorList>
            <person name="Kang M."/>
        </authorList>
    </citation>
    <scope>NUCLEOTIDE SEQUENCE [LARGE SCALE GENOMIC DNA]</scope>
    <source>
        <strain evidence="1 2">HC41</strain>
    </source>
</reference>
<organism evidence="1 2">
    <name type="scientific">Niveibacterium microcysteis</name>
    <dbReference type="NCBI Taxonomy" id="2811415"/>
    <lineage>
        <taxon>Bacteria</taxon>
        <taxon>Pseudomonadati</taxon>
        <taxon>Pseudomonadota</taxon>
        <taxon>Betaproteobacteria</taxon>
        <taxon>Rhodocyclales</taxon>
        <taxon>Rhodocyclaceae</taxon>
        <taxon>Niveibacterium</taxon>
    </lineage>
</organism>
<keyword evidence="2" id="KW-1185">Reference proteome</keyword>
<proteinExistence type="predicted"/>
<sequence>MNALRIRPTQAFVAALIAIAGFAATVGSTLVGYQSVASLAIAAVPAMRLSQQLVQTSDPARARKGA</sequence>
<dbReference type="Proteomes" id="UP000663570">
    <property type="component" value="Chromosome"/>
</dbReference>
<protein>
    <submittedName>
        <fullName evidence="1">Uncharacterized protein</fullName>
    </submittedName>
</protein>
<evidence type="ECO:0000313" key="2">
    <source>
        <dbReference type="Proteomes" id="UP000663570"/>
    </source>
</evidence>
<accession>A0ABX7M9K8</accession>
<evidence type="ECO:0000313" key="1">
    <source>
        <dbReference type="EMBL" id="QSI77155.1"/>
    </source>
</evidence>
<dbReference type="RefSeq" id="WP_206254686.1">
    <property type="nucleotide sequence ID" value="NZ_CP071060.1"/>
</dbReference>
<gene>
    <name evidence="1" type="ORF">JY500_00450</name>
</gene>